<evidence type="ECO:0000256" key="1">
    <source>
        <dbReference type="SAM" id="MobiDB-lite"/>
    </source>
</evidence>
<feature type="compositionally biased region" description="Basic residues" evidence="1">
    <location>
        <begin position="1"/>
        <end position="12"/>
    </location>
</feature>
<comment type="caution">
    <text evidence="2">The sequence shown here is derived from an EMBL/GenBank/DDBJ whole genome shotgun (WGS) entry which is preliminary data.</text>
</comment>
<organism evidence="2 3">
    <name type="scientific">Kitasatospora arboriphila</name>
    <dbReference type="NCBI Taxonomy" id="258052"/>
    <lineage>
        <taxon>Bacteria</taxon>
        <taxon>Bacillati</taxon>
        <taxon>Actinomycetota</taxon>
        <taxon>Actinomycetes</taxon>
        <taxon>Kitasatosporales</taxon>
        <taxon>Streptomycetaceae</taxon>
        <taxon>Kitasatospora</taxon>
    </lineage>
</organism>
<dbReference type="EMBL" id="BAAALD010000017">
    <property type="protein sequence ID" value="GAA1080266.1"/>
    <property type="molecule type" value="Genomic_DNA"/>
</dbReference>
<sequence>MSPKKNRSYAARRAREAQQTGSTTRYTALLRSAVPAAADGPSADEPLVAGLTVLVIGNATAVGPQESERRAWAVAAAEALTSLTRMSSGEAYPAAAEVDLLPAAGEPDEPPYAVATVVAHRPWERAGEWEAVLDDVRAALDPAAGPALPGRFAAALPIGTFAADARRGRRPGQADRVEFTARPAAADEQLTAALDAAPPTWPTPHWPESLDRQAPFRPDAGRYRAAGEAAAWDGLLCLECGCPIAWACPHCPGCSCYHETCPDPDLRHRRQYLARAGVFLLTAPVPAGTDERELAQQVADSVRAATRGAAGGTYPGRAEVLRLDEPWLPLSGHGGTVVEARLLVCCEAARDRCPDGERDRESAEADLAAAIERGLAALRPFPAGRAGPSAHRVEPGEAQALLARHVWSVTARDTAPLVLRADCQESPE</sequence>
<name>A0ABN1TFA9_9ACTN</name>
<feature type="region of interest" description="Disordered" evidence="1">
    <location>
        <begin position="1"/>
        <end position="24"/>
    </location>
</feature>
<dbReference type="Proteomes" id="UP001499987">
    <property type="component" value="Unassembled WGS sequence"/>
</dbReference>
<keyword evidence="3" id="KW-1185">Reference proteome</keyword>
<evidence type="ECO:0000313" key="3">
    <source>
        <dbReference type="Proteomes" id="UP001499987"/>
    </source>
</evidence>
<evidence type="ECO:0000313" key="2">
    <source>
        <dbReference type="EMBL" id="GAA1080266.1"/>
    </source>
</evidence>
<accession>A0ABN1TFA9</accession>
<protein>
    <submittedName>
        <fullName evidence="2">Uncharacterized protein</fullName>
    </submittedName>
</protein>
<gene>
    <name evidence="2" type="ORF">GCM10009663_23520</name>
</gene>
<proteinExistence type="predicted"/>
<dbReference type="RefSeq" id="WP_344623488.1">
    <property type="nucleotide sequence ID" value="NZ_BAAALD010000017.1"/>
</dbReference>
<reference evidence="3" key="1">
    <citation type="journal article" date="2019" name="Int. J. Syst. Evol. Microbiol.">
        <title>The Global Catalogue of Microorganisms (GCM) 10K type strain sequencing project: providing services to taxonomists for standard genome sequencing and annotation.</title>
        <authorList>
            <consortium name="The Broad Institute Genomics Platform"/>
            <consortium name="The Broad Institute Genome Sequencing Center for Infectious Disease"/>
            <person name="Wu L."/>
            <person name="Ma J."/>
        </authorList>
    </citation>
    <scope>NUCLEOTIDE SEQUENCE [LARGE SCALE GENOMIC DNA]</scope>
    <source>
        <strain evidence="3">JCM 13002</strain>
    </source>
</reference>